<name>A0AAW0YXK7_9TREE</name>
<dbReference type="PANTHER" id="PTHR28244">
    <property type="entry name" value="RNA POLYMERASE I-SPECIFIC TRANSCRIPTION INITIATION FACTOR RRN11"/>
    <property type="match status" value="1"/>
</dbReference>
<dbReference type="InterPro" id="IPR053029">
    <property type="entry name" value="RNA_pol_I-specific_init_factor"/>
</dbReference>
<feature type="compositionally biased region" description="Basic and acidic residues" evidence="1">
    <location>
        <begin position="312"/>
        <end position="321"/>
    </location>
</feature>
<feature type="compositionally biased region" description="Basic and acidic residues" evidence="1">
    <location>
        <begin position="187"/>
        <end position="204"/>
    </location>
</feature>
<dbReference type="GO" id="GO:0017025">
    <property type="term" value="F:TBP-class protein binding"/>
    <property type="evidence" value="ECO:0007669"/>
    <property type="project" value="TreeGrafter"/>
</dbReference>
<dbReference type="AlphaFoldDB" id="A0AAW0YXK7"/>
<feature type="region of interest" description="Disordered" evidence="1">
    <location>
        <begin position="179"/>
        <end position="222"/>
    </location>
</feature>
<dbReference type="GO" id="GO:0070860">
    <property type="term" value="C:RNA polymerase I core factor complex"/>
    <property type="evidence" value="ECO:0007669"/>
    <property type="project" value="TreeGrafter"/>
</dbReference>
<dbReference type="RefSeq" id="XP_066801885.1">
    <property type="nucleotide sequence ID" value="XM_066947471.1"/>
</dbReference>
<dbReference type="PANTHER" id="PTHR28244:SF1">
    <property type="entry name" value="RNA POLYMERASE I-SPECIFIC TRANSCRIPTION INITIATION FACTOR RRN11"/>
    <property type="match status" value="1"/>
</dbReference>
<dbReference type="EMBL" id="JBCAWK010000008">
    <property type="protein sequence ID" value="KAK8850454.1"/>
    <property type="molecule type" value="Genomic_DNA"/>
</dbReference>
<sequence length="329" mass="37346">MPPHHPIPLHPNNVIRGNIISVRRTYIQDLSDLLHACLLRGDVERAKRAWAILIRCREVDWKSRWYWGLYLLSTDHHDRRSGLGQTHTQASTYTASADYDGHGVERWLGGLRIAAKNNEKPQFLHAVILHLIKHGRHLQALEEISTYINSYPYILSASLHTYAGLLSFYLAQPTSQRVHHISSDPNWQKEDETPKDDDRERDDSSSLGSPPRPSGTDELPNQGLMRQARGWFVKALGIDGDNEIAKAFIKLIDTPPGARTIVSDDEDEDEDEDVDEDEESADEAKYDEDEDEDEVMDNASQSKSDDGDEGQDSDKLERFDLSDEYGLDS</sequence>
<evidence type="ECO:0000313" key="2">
    <source>
        <dbReference type="EMBL" id="KAK8850454.1"/>
    </source>
</evidence>
<proteinExistence type="predicted"/>
<protein>
    <submittedName>
        <fullName evidence="2">Uncharacterized protein</fullName>
    </submittedName>
</protein>
<dbReference type="GO" id="GO:0001181">
    <property type="term" value="F:RNA polymerase I general transcription initiation factor activity"/>
    <property type="evidence" value="ECO:0007669"/>
    <property type="project" value="InterPro"/>
</dbReference>
<feature type="region of interest" description="Disordered" evidence="1">
    <location>
        <begin position="257"/>
        <end position="329"/>
    </location>
</feature>
<dbReference type="GO" id="GO:0042790">
    <property type="term" value="P:nucleolar large rRNA transcription by RNA polymerase I"/>
    <property type="evidence" value="ECO:0007669"/>
    <property type="project" value="TreeGrafter"/>
</dbReference>
<dbReference type="Proteomes" id="UP001388673">
    <property type="component" value="Unassembled WGS sequence"/>
</dbReference>
<dbReference type="GeneID" id="92181630"/>
<dbReference type="GO" id="GO:0001164">
    <property type="term" value="F:RNA polymerase I core promoter sequence-specific DNA binding"/>
    <property type="evidence" value="ECO:0007669"/>
    <property type="project" value="InterPro"/>
</dbReference>
<dbReference type="InterPro" id="IPR007224">
    <property type="entry name" value="TIF_Rrn11"/>
</dbReference>
<organism evidence="2 3">
    <name type="scientific">Kwoniella newhampshirensis</name>
    <dbReference type="NCBI Taxonomy" id="1651941"/>
    <lineage>
        <taxon>Eukaryota</taxon>
        <taxon>Fungi</taxon>
        <taxon>Dikarya</taxon>
        <taxon>Basidiomycota</taxon>
        <taxon>Agaricomycotina</taxon>
        <taxon>Tremellomycetes</taxon>
        <taxon>Tremellales</taxon>
        <taxon>Cryptococcaceae</taxon>
        <taxon>Kwoniella</taxon>
    </lineage>
</organism>
<feature type="compositionally biased region" description="Acidic residues" evidence="1">
    <location>
        <begin position="263"/>
        <end position="296"/>
    </location>
</feature>
<gene>
    <name evidence="2" type="ORF">IAR55_004372</name>
</gene>
<accession>A0AAW0YXK7</accession>
<reference evidence="2 3" key="1">
    <citation type="journal article" date="2024" name="bioRxiv">
        <title>Comparative genomics of Cryptococcus and Kwoniella reveals pathogenesis evolution and contrasting karyotype dynamics via intercentromeric recombination or chromosome fusion.</title>
        <authorList>
            <person name="Coelho M.A."/>
            <person name="David-Palma M."/>
            <person name="Shea T."/>
            <person name="Bowers K."/>
            <person name="McGinley-Smith S."/>
            <person name="Mohammad A.W."/>
            <person name="Gnirke A."/>
            <person name="Yurkov A.M."/>
            <person name="Nowrousian M."/>
            <person name="Sun S."/>
            <person name="Cuomo C.A."/>
            <person name="Heitman J."/>
        </authorList>
    </citation>
    <scope>NUCLEOTIDE SEQUENCE [LARGE SCALE GENOMIC DNA]</scope>
    <source>
        <strain evidence="2 3">CBS 13917</strain>
    </source>
</reference>
<dbReference type="KEGG" id="kne:92181630"/>
<keyword evidence="3" id="KW-1185">Reference proteome</keyword>
<evidence type="ECO:0000313" key="3">
    <source>
        <dbReference type="Proteomes" id="UP001388673"/>
    </source>
</evidence>
<dbReference type="Pfam" id="PF04090">
    <property type="entry name" value="Rrn11"/>
    <property type="match status" value="1"/>
</dbReference>
<evidence type="ECO:0000256" key="1">
    <source>
        <dbReference type="SAM" id="MobiDB-lite"/>
    </source>
</evidence>
<comment type="caution">
    <text evidence="2">The sequence shown here is derived from an EMBL/GenBank/DDBJ whole genome shotgun (WGS) entry which is preliminary data.</text>
</comment>